<evidence type="ECO:0000256" key="1">
    <source>
        <dbReference type="ARBA" id="ARBA00004651"/>
    </source>
</evidence>
<organism evidence="10 11">
    <name type="scientific">Candidatus Gottesmanbacteria bacterium GW2011_GWA2_42_18</name>
    <dbReference type="NCBI Taxonomy" id="1618442"/>
    <lineage>
        <taxon>Bacteria</taxon>
        <taxon>Candidatus Gottesmaniibacteriota</taxon>
    </lineage>
</organism>
<evidence type="ECO:0000256" key="5">
    <source>
        <dbReference type="ARBA" id="ARBA00022692"/>
    </source>
</evidence>
<evidence type="ECO:0000256" key="8">
    <source>
        <dbReference type="SAM" id="Phobius"/>
    </source>
</evidence>
<feature type="transmembrane region" description="Helical" evidence="8">
    <location>
        <begin position="183"/>
        <end position="209"/>
    </location>
</feature>
<feature type="transmembrane region" description="Helical" evidence="8">
    <location>
        <begin position="289"/>
        <end position="306"/>
    </location>
</feature>
<keyword evidence="5 8" id="KW-0812">Transmembrane</keyword>
<evidence type="ECO:0000313" key="11">
    <source>
        <dbReference type="Proteomes" id="UP000034320"/>
    </source>
</evidence>
<sequence length="505" mass="58318">MENSPFLKIMIKFLRKYYLSLIFILFVIMPAAYMRLYRISEYLTFLGDEGRDVLVVKRMLIDGKFTLLGPITSVGSIYMGPVYYYLMAPFLYLWNFDPTGPAVLVALLSLATVFFIYRIGREFFSPLTGLAASFLYAISPLTVIYGRSSWNPNIVPFFATLYMYCLMKAVLNKEYRWLTGSGLALGILIQLHYVAFMFFIITPFVFLVFKRLPPWRYLIYFIISFFIAWSPFILFELRHSFINTQGAWRFFWQQSKEAKPGGIVRIYATINDVTVRLFWRLVIIRSAELTKIFLVILTVVAAYTFKSKSVKYRAALKFLLIWLLTGIFSFGLYRGVIYDYYLGSLFALPFLFSGFLISSFFRSGITGRLSALSLLAILSYFNIMGTPLRLEPNNMLKNTREISAFVFEKTAGKPYNFALIAGRNSDHAYRYFLELWGSPPNIIENPQVDPKRNTVTQQLLIVCEEKICQPLGHPLWEIAGFGQAEITGEWQVSTAKVFRLIHYDG</sequence>
<name>A0A0G0ZCM2_9BACT</name>
<feature type="transmembrane region" description="Helical" evidence="8">
    <location>
        <begin position="367"/>
        <end position="390"/>
    </location>
</feature>
<dbReference type="AlphaFoldDB" id="A0A0G0ZCM2"/>
<feature type="transmembrane region" description="Helical" evidence="8">
    <location>
        <begin position="215"/>
        <end position="235"/>
    </location>
</feature>
<feature type="transmembrane region" description="Helical" evidence="8">
    <location>
        <begin position="154"/>
        <end position="171"/>
    </location>
</feature>
<comment type="subcellular location">
    <subcellularLocation>
        <location evidence="1">Cell membrane</location>
        <topology evidence="1">Multi-pass membrane protein</topology>
    </subcellularLocation>
</comment>
<comment type="caution">
    <text evidence="10">The sequence shown here is derived from an EMBL/GenBank/DDBJ whole genome shotgun (WGS) entry which is preliminary data.</text>
</comment>
<feature type="transmembrane region" description="Helical" evidence="8">
    <location>
        <begin position="67"/>
        <end position="86"/>
    </location>
</feature>
<dbReference type="GO" id="GO:0016763">
    <property type="term" value="F:pentosyltransferase activity"/>
    <property type="evidence" value="ECO:0007669"/>
    <property type="project" value="TreeGrafter"/>
</dbReference>
<keyword evidence="2" id="KW-1003">Cell membrane</keyword>
<evidence type="ECO:0000256" key="6">
    <source>
        <dbReference type="ARBA" id="ARBA00022989"/>
    </source>
</evidence>
<dbReference type="EMBL" id="LCDD01000017">
    <property type="protein sequence ID" value="KKS46419.1"/>
    <property type="molecule type" value="Genomic_DNA"/>
</dbReference>
<reference evidence="10 11" key="1">
    <citation type="journal article" date="2015" name="Nature">
        <title>rRNA introns, odd ribosomes, and small enigmatic genomes across a large radiation of phyla.</title>
        <authorList>
            <person name="Brown C.T."/>
            <person name="Hug L.A."/>
            <person name="Thomas B.C."/>
            <person name="Sharon I."/>
            <person name="Castelle C.J."/>
            <person name="Singh A."/>
            <person name="Wilkins M.J."/>
            <person name="Williams K.H."/>
            <person name="Banfield J.F."/>
        </authorList>
    </citation>
    <scope>NUCLEOTIDE SEQUENCE [LARGE SCALE GENOMIC DNA]</scope>
</reference>
<evidence type="ECO:0000259" key="9">
    <source>
        <dbReference type="Pfam" id="PF13231"/>
    </source>
</evidence>
<gene>
    <name evidence="10" type="ORF">UV09_C0017G0007</name>
</gene>
<accession>A0A0G0ZCM2</accession>
<evidence type="ECO:0000256" key="4">
    <source>
        <dbReference type="ARBA" id="ARBA00022679"/>
    </source>
</evidence>
<keyword evidence="7 8" id="KW-0472">Membrane</keyword>
<proteinExistence type="predicted"/>
<dbReference type="PANTHER" id="PTHR33908:SF11">
    <property type="entry name" value="MEMBRANE PROTEIN"/>
    <property type="match status" value="1"/>
</dbReference>
<evidence type="ECO:0000256" key="7">
    <source>
        <dbReference type="ARBA" id="ARBA00023136"/>
    </source>
</evidence>
<keyword evidence="6 8" id="KW-1133">Transmembrane helix</keyword>
<dbReference type="Proteomes" id="UP000034320">
    <property type="component" value="Unassembled WGS sequence"/>
</dbReference>
<feature type="transmembrane region" description="Helical" evidence="8">
    <location>
        <begin position="312"/>
        <end position="333"/>
    </location>
</feature>
<feature type="transmembrane region" description="Helical" evidence="8">
    <location>
        <begin position="17"/>
        <end position="36"/>
    </location>
</feature>
<dbReference type="InterPro" id="IPR038731">
    <property type="entry name" value="RgtA/B/C-like"/>
</dbReference>
<feature type="domain" description="Glycosyltransferase RgtA/B/C/D-like" evidence="9">
    <location>
        <begin position="81"/>
        <end position="230"/>
    </location>
</feature>
<protein>
    <recommendedName>
        <fullName evidence="9">Glycosyltransferase RgtA/B/C/D-like domain-containing protein</fullName>
    </recommendedName>
</protein>
<feature type="transmembrane region" description="Helical" evidence="8">
    <location>
        <begin position="129"/>
        <end position="148"/>
    </location>
</feature>
<dbReference type="InterPro" id="IPR050297">
    <property type="entry name" value="LipidA_mod_glycosyltrf_83"/>
</dbReference>
<evidence type="ECO:0000313" key="10">
    <source>
        <dbReference type="EMBL" id="KKS46419.1"/>
    </source>
</evidence>
<evidence type="ECO:0000256" key="2">
    <source>
        <dbReference type="ARBA" id="ARBA00022475"/>
    </source>
</evidence>
<feature type="transmembrane region" description="Helical" evidence="8">
    <location>
        <begin position="340"/>
        <end position="361"/>
    </location>
</feature>
<dbReference type="GO" id="GO:0009103">
    <property type="term" value="P:lipopolysaccharide biosynthetic process"/>
    <property type="evidence" value="ECO:0007669"/>
    <property type="project" value="UniProtKB-ARBA"/>
</dbReference>
<keyword evidence="3" id="KW-0328">Glycosyltransferase</keyword>
<feature type="transmembrane region" description="Helical" evidence="8">
    <location>
        <begin position="98"/>
        <end position="117"/>
    </location>
</feature>
<dbReference type="Pfam" id="PF13231">
    <property type="entry name" value="PMT_2"/>
    <property type="match status" value="1"/>
</dbReference>
<evidence type="ECO:0000256" key="3">
    <source>
        <dbReference type="ARBA" id="ARBA00022676"/>
    </source>
</evidence>
<dbReference type="PANTHER" id="PTHR33908">
    <property type="entry name" value="MANNOSYLTRANSFERASE YKCB-RELATED"/>
    <property type="match status" value="1"/>
</dbReference>
<keyword evidence="4" id="KW-0808">Transferase</keyword>
<dbReference type="GO" id="GO:0005886">
    <property type="term" value="C:plasma membrane"/>
    <property type="evidence" value="ECO:0007669"/>
    <property type="project" value="UniProtKB-SubCell"/>
</dbReference>